<protein>
    <recommendedName>
        <fullName evidence="5">Pseudouridine synthase</fullName>
        <ecNumber evidence="5">5.4.99.-</ecNumber>
    </recommendedName>
</protein>
<dbReference type="GO" id="GO:0120159">
    <property type="term" value="F:rRNA pseudouridine synthase activity"/>
    <property type="evidence" value="ECO:0007669"/>
    <property type="project" value="UniProtKB-ARBA"/>
</dbReference>
<dbReference type="SUPFAM" id="SSF55120">
    <property type="entry name" value="Pseudouridine synthase"/>
    <property type="match status" value="1"/>
</dbReference>
<dbReference type="PROSITE" id="PS01129">
    <property type="entry name" value="PSI_RLU"/>
    <property type="match status" value="1"/>
</dbReference>
<dbReference type="SMART" id="SM00363">
    <property type="entry name" value="S4"/>
    <property type="match status" value="1"/>
</dbReference>
<evidence type="ECO:0000313" key="7">
    <source>
        <dbReference type="EMBL" id="MDI6448451.1"/>
    </source>
</evidence>
<accession>A0AAW6TX44</accession>
<dbReference type="CDD" id="cd02869">
    <property type="entry name" value="PseudoU_synth_RluA_like"/>
    <property type="match status" value="1"/>
</dbReference>
<dbReference type="GO" id="GO:0003723">
    <property type="term" value="F:RNA binding"/>
    <property type="evidence" value="ECO:0007669"/>
    <property type="project" value="UniProtKB-KW"/>
</dbReference>
<feature type="active site" evidence="3">
    <location>
        <position position="146"/>
    </location>
</feature>
<dbReference type="AlphaFoldDB" id="A0AAW6TX44"/>
<dbReference type="Proteomes" id="UP001431776">
    <property type="component" value="Unassembled WGS sequence"/>
</dbReference>
<comment type="caution">
    <text evidence="7">The sequence shown here is derived from an EMBL/GenBank/DDBJ whole genome shotgun (WGS) entry which is preliminary data.</text>
</comment>
<name>A0AAW6TX44_9BACT</name>
<reference evidence="7" key="1">
    <citation type="submission" date="2023-05" db="EMBL/GenBank/DDBJ databases">
        <title>Anaerotaeda fermentans gen. nov., sp. nov., a novel anaerobic planctomycete of the new family within the order Sedimentisphaerales isolated from Taman Peninsula, Russia.</title>
        <authorList>
            <person name="Khomyakova M.A."/>
            <person name="Merkel A.Y."/>
            <person name="Slobodkin A.I."/>
        </authorList>
    </citation>
    <scope>NUCLEOTIDE SEQUENCE</scope>
    <source>
        <strain evidence="7">M17dextr</strain>
    </source>
</reference>
<dbReference type="PANTHER" id="PTHR21600:SF44">
    <property type="entry name" value="RIBOSOMAL LARGE SUBUNIT PSEUDOURIDINE SYNTHASE D"/>
    <property type="match status" value="1"/>
</dbReference>
<keyword evidence="4" id="KW-0694">RNA-binding</keyword>
<dbReference type="InterPro" id="IPR020103">
    <property type="entry name" value="PsdUridine_synth_cat_dom_sf"/>
</dbReference>
<comment type="function">
    <text evidence="5">Responsible for synthesis of pseudouridine from uracil.</text>
</comment>
<dbReference type="CDD" id="cd00165">
    <property type="entry name" value="S4"/>
    <property type="match status" value="1"/>
</dbReference>
<evidence type="ECO:0000256" key="4">
    <source>
        <dbReference type="PROSITE-ProRule" id="PRU00182"/>
    </source>
</evidence>
<dbReference type="RefSeq" id="WP_349243855.1">
    <property type="nucleotide sequence ID" value="NZ_JASCXX010000004.1"/>
</dbReference>
<feature type="domain" description="RNA-binding S4" evidence="6">
    <location>
        <begin position="23"/>
        <end position="87"/>
    </location>
</feature>
<evidence type="ECO:0000256" key="2">
    <source>
        <dbReference type="ARBA" id="ARBA00023235"/>
    </source>
</evidence>
<dbReference type="GO" id="GO:0000455">
    <property type="term" value="P:enzyme-directed rRNA pseudouridine synthesis"/>
    <property type="evidence" value="ECO:0007669"/>
    <property type="project" value="UniProtKB-ARBA"/>
</dbReference>
<comment type="catalytic activity">
    <reaction evidence="5">
        <text>a uridine in RNA = a pseudouridine in RNA</text>
        <dbReference type="Rhea" id="RHEA:48348"/>
        <dbReference type="Rhea" id="RHEA-COMP:12068"/>
        <dbReference type="Rhea" id="RHEA-COMP:12069"/>
        <dbReference type="ChEBI" id="CHEBI:65314"/>
        <dbReference type="ChEBI" id="CHEBI:65315"/>
    </reaction>
</comment>
<comment type="similarity">
    <text evidence="1 5">Belongs to the pseudouridine synthase RluA family.</text>
</comment>
<dbReference type="SUPFAM" id="SSF55174">
    <property type="entry name" value="Alpha-L RNA-binding motif"/>
    <property type="match status" value="1"/>
</dbReference>
<dbReference type="InterPro" id="IPR036986">
    <property type="entry name" value="S4_RNA-bd_sf"/>
</dbReference>
<dbReference type="Pfam" id="PF00849">
    <property type="entry name" value="PseudoU_synth_2"/>
    <property type="match status" value="1"/>
</dbReference>
<dbReference type="EC" id="5.4.99.-" evidence="5"/>
<dbReference type="PROSITE" id="PS50889">
    <property type="entry name" value="S4"/>
    <property type="match status" value="1"/>
</dbReference>
<dbReference type="EMBL" id="JASCXX010000004">
    <property type="protein sequence ID" value="MDI6448451.1"/>
    <property type="molecule type" value="Genomic_DNA"/>
</dbReference>
<dbReference type="Gene3D" id="3.30.2350.10">
    <property type="entry name" value="Pseudouridine synthase"/>
    <property type="match status" value="1"/>
</dbReference>
<dbReference type="InterPro" id="IPR006225">
    <property type="entry name" value="PsdUridine_synth_RluC/D"/>
</dbReference>
<keyword evidence="2 5" id="KW-0413">Isomerase</keyword>
<evidence type="ECO:0000256" key="5">
    <source>
        <dbReference type="RuleBase" id="RU362028"/>
    </source>
</evidence>
<sequence>MCELPEPYGQPVTLHVGVSLRERRIDKYLHGRFRNLSRHFIQNAIKAGSVKVNGEPVKPSFKLSHRDVIEFVMPEPEKKEIEPEDIPLNVLYEDDDLIVLNKPPDLIVHPARGNKHGTLVNALAHYSEHLSSGLGEFRPGIVHRLDRNTTGVMVVTKHDAAQWKVAKQFELRQVEKSYLAIVHGTPELTADRIDAPLGVHPKIREKYAVRPETGKEAVTFYEVIEAFRGFSLIHCKPRTGRTHQIRVHLSHLKHPIVADDMYGGKLVYPWQLADTEPEVEEPVIARCALHAWTLEFTHPTTEQRVRFEAPLPADMQAFLDLLRRHRAE</sequence>
<organism evidence="7 8">
    <name type="scientific">Anaerobaca lacustris</name>
    <dbReference type="NCBI Taxonomy" id="3044600"/>
    <lineage>
        <taxon>Bacteria</taxon>
        <taxon>Pseudomonadati</taxon>
        <taxon>Planctomycetota</taxon>
        <taxon>Phycisphaerae</taxon>
        <taxon>Sedimentisphaerales</taxon>
        <taxon>Anaerobacaceae</taxon>
        <taxon>Anaerobaca</taxon>
    </lineage>
</organism>
<dbReference type="NCBIfam" id="TIGR00005">
    <property type="entry name" value="rluA_subfam"/>
    <property type="match status" value="1"/>
</dbReference>
<keyword evidence="8" id="KW-1185">Reference proteome</keyword>
<proteinExistence type="inferred from homology"/>
<evidence type="ECO:0000313" key="8">
    <source>
        <dbReference type="Proteomes" id="UP001431776"/>
    </source>
</evidence>
<dbReference type="Pfam" id="PF01479">
    <property type="entry name" value="S4"/>
    <property type="match status" value="1"/>
</dbReference>
<evidence type="ECO:0000259" key="6">
    <source>
        <dbReference type="SMART" id="SM00363"/>
    </source>
</evidence>
<dbReference type="InterPro" id="IPR050188">
    <property type="entry name" value="RluA_PseudoU_synthase"/>
</dbReference>
<gene>
    <name evidence="7" type="ORF">QJ522_05295</name>
</gene>
<dbReference type="InterPro" id="IPR006145">
    <property type="entry name" value="PsdUridine_synth_RsuA/RluA"/>
</dbReference>
<dbReference type="InterPro" id="IPR002942">
    <property type="entry name" value="S4_RNA-bd"/>
</dbReference>
<dbReference type="PANTHER" id="PTHR21600">
    <property type="entry name" value="MITOCHONDRIAL RNA PSEUDOURIDINE SYNTHASE"/>
    <property type="match status" value="1"/>
</dbReference>
<evidence type="ECO:0000256" key="1">
    <source>
        <dbReference type="ARBA" id="ARBA00010876"/>
    </source>
</evidence>
<dbReference type="InterPro" id="IPR006224">
    <property type="entry name" value="PsdUridine_synth_RluA-like_CS"/>
</dbReference>
<evidence type="ECO:0000256" key="3">
    <source>
        <dbReference type="PIRSR" id="PIRSR606225-1"/>
    </source>
</evidence>
<dbReference type="Gene3D" id="3.10.290.10">
    <property type="entry name" value="RNA-binding S4 domain"/>
    <property type="match status" value="1"/>
</dbReference>